<feature type="transmembrane region" description="Helical" evidence="2">
    <location>
        <begin position="96"/>
        <end position="119"/>
    </location>
</feature>
<accession>A0A6P8IZG7</accession>
<dbReference type="PROSITE" id="PS50850">
    <property type="entry name" value="MFS"/>
    <property type="match status" value="1"/>
</dbReference>
<keyword evidence="2" id="KW-0812">Transmembrane</keyword>
<feature type="transmembrane region" description="Helical" evidence="2">
    <location>
        <begin position="253"/>
        <end position="270"/>
    </location>
</feature>
<keyword evidence="2" id="KW-1133">Transmembrane helix</keyword>
<dbReference type="CDD" id="cd17352">
    <property type="entry name" value="MFS_MCT_SLC16"/>
    <property type="match status" value="1"/>
</dbReference>
<dbReference type="InterPro" id="IPR036259">
    <property type="entry name" value="MFS_trans_sf"/>
</dbReference>
<feature type="transmembrane region" description="Helical" evidence="2">
    <location>
        <begin position="44"/>
        <end position="64"/>
    </location>
</feature>
<feature type="transmembrane region" description="Helical" evidence="2">
    <location>
        <begin position="373"/>
        <end position="392"/>
    </location>
</feature>
<protein>
    <submittedName>
        <fullName evidence="5">Monocarboxylate transporter 10-like</fullName>
    </submittedName>
</protein>
<sequence>MAIILSFSLNEHSRKRPPSGPGESGHLQEMVAYESVRSKRIDSWVGSGALAISCLLAPLVSLLCNRYGYRLVTIGGGLTCALGLILTAHAPNLPVIYVTYTIIFGFGASCAYTSAFIVVTDYFSKWRSLATGVTCAGSSCGMLIMIPVIQLLLRHYGLQTTFTVLSLVALIPSFCGCTYNPSIRKGLPNSTDEANLNKPSVKPFSLLDFSVWRIPTFTIYALSLTVIMLGYFVPRAHLARYCEELGISTDESSWYYFYTGLASLIGRVIFGQLCNYRKINSFLVTQITAAILGVATILLPFARAPLEFIAYSLVIGFFDGGVNTPVALNVFECVGRERMAEGWGFFSFATGITISIGPPLAGYLADIMGSYDVTLFLSGAIVIFGSAMLFLLKCVKFTNKELASSPIELKLLPTSEDLSENNKKSFSNETVNTNVSSFMVMIV</sequence>
<dbReference type="InterPro" id="IPR050327">
    <property type="entry name" value="Proton-linked_MCT"/>
</dbReference>
<dbReference type="InterPro" id="IPR020846">
    <property type="entry name" value="MFS_dom"/>
</dbReference>
<keyword evidence="2" id="KW-0472">Membrane</keyword>
<feature type="transmembrane region" description="Helical" evidence="2">
    <location>
        <begin position="211"/>
        <end position="233"/>
    </location>
</feature>
<dbReference type="PANTHER" id="PTHR11360:SF251">
    <property type="entry name" value="MAJOR FACILITATOR SUPERFAMILY (MFS) PROFILE DOMAIN-CONTAINING PROTEIN"/>
    <property type="match status" value="1"/>
</dbReference>
<evidence type="ECO:0000256" key="2">
    <source>
        <dbReference type="SAM" id="Phobius"/>
    </source>
</evidence>
<dbReference type="AlphaFoldDB" id="A0A6P8IZG7"/>
<dbReference type="PANTHER" id="PTHR11360">
    <property type="entry name" value="MONOCARBOXYLATE TRANSPORTER"/>
    <property type="match status" value="1"/>
</dbReference>
<comment type="subcellular location">
    <subcellularLocation>
        <location evidence="1">Membrane</location>
        <topology evidence="1">Multi-pass membrane protein</topology>
    </subcellularLocation>
</comment>
<feature type="domain" description="Major facilitator superfamily (MFS) profile" evidence="3">
    <location>
        <begin position="1"/>
        <end position="397"/>
    </location>
</feature>
<evidence type="ECO:0000256" key="1">
    <source>
        <dbReference type="ARBA" id="ARBA00004141"/>
    </source>
</evidence>
<dbReference type="GO" id="GO:0016020">
    <property type="term" value="C:membrane"/>
    <property type="evidence" value="ECO:0007669"/>
    <property type="project" value="UniProtKB-SubCell"/>
</dbReference>
<proteinExistence type="predicted"/>
<feature type="transmembrane region" description="Helical" evidence="2">
    <location>
        <begin position="159"/>
        <end position="179"/>
    </location>
</feature>
<gene>
    <name evidence="5" type="primary">LOC116306660</name>
</gene>
<dbReference type="Proteomes" id="UP000515163">
    <property type="component" value="Unplaced"/>
</dbReference>
<organism evidence="4 5">
    <name type="scientific">Actinia tenebrosa</name>
    <name type="common">Australian red waratah sea anemone</name>
    <dbReference type="NCBI Taxonomy" id="6105"/>
    <lineage>
        <taxon>Eukaryota</taxon>
        <taxon>Metazoa</taxon>
        <taxon>Cnidaria</taxon>
        <taxon>Anthozoa</taxon>
        <taxon>Hexacorallia</taxon>
        <taxon>Actiniaria</taxon>
        <taxon>Actiniidae</taxon>
        <taxon>Actinia</taxon>
    </lineage>
</organism>
<reference evidence="5" key="1">
    <citation type="submission" date="2025-08" db="UniProtKB">
        <authorList>
            <consortium name="RefSeq"/>
        </authorList>
    </citation>
    <scope>IDENTIFICATION</scope>
    <source>
        <tissue evidence="5">Tentacle</tissue>
    </source>
</reference>
<dbReference type="InterPro" id="IPR011701">
    <property type="entry name" value="MFS"/>
</dbReference>
<feature type="transmembrane region" description="Helical" evidence="2">
    <location>
        <begin position="282"/>
        <end position="302"/>
    </location>
</feature>
<dbReference type="RefSeq" id="XP_031572599.1">
    <property type="nucleotide sequence ID" value="XM_031716739.1"/>
</dbReference>
<dbReference type="KEGG" id="aten:116306660"/>
<dbReference type="SUPFAM" id="SSF103473">
    <property type="entry name" value="MFS general substrate transporter"/>
    <property type="match status" value="1"/>
</dbReference>
<name>A0A6P8IZG7_ACTTE</name>
<evidence type="ECO:0000313" key="4">
    <source>
        <dbReference type="Proteomes" id="UP000515163"/>
    </source>
</evidence>
<dbReference type="Pfam" id="PF07690">
    <property type="entry name" value="MFS_1"/>
    <property type="match status" value="1"/>
</dbReference>
<dbReference type="InParanoid" id="A0A6P8IZG7"/>
<dbReference type="OrthoDB" id="6499973at2759"/>
<dbReference type="GeneID" id="116306660"/>
<dbReference type="GO" id="GO:0022857">
    <property type="term" value="F:transmembrane transporter activity"/>
    <property type="evidence" value="ECO:0007669"/>
    <property type="project" value="InterPro"/>
</dbReference>
<feature type="transmembrane region" description="Helical" evidence="2">
    <location>
        <begin position="343"/>
        <end position="361"/>
    </location>
</feature>
<feature type="transmembrane region" description="Helical" evidence="2">
    <location>
        <begin position="308"/>
        <end position="331"/>
    </location>
</feature>
<feature type="transmembrane region" description="Helical" evidence="2">
    <location>
        <begin position="71"/>
        <end position="90"/>
    </location>
</feature>
<evidence type="ECO:0000313" key="5">
    <source>
        <dbReference type="RefSeq" id="XP_031572599.1"/>
    </source>
</evidence>
<keyword evidence="4" id="KW-1185">Reference proteome</keyword>
<feature type="transmembrane region" description="Helical" evidence="2">
    <location>
        <begin position="131"/>
        <end position="153"/>
    </location>
</feature>
<dbReference type="Gene3D" id="1.20.1250.20">
    <property type="entry name" value="MFS general substrate transporter like domains"/>
    <property type="match status" value="1"/>
</dbReference>
<evidence type="ECO:0000259" key="3">
    <source>
        <dbReference type="PROSITE" id="PS50850"/>
    </source>
</evidence>